<keyword evidence="10" id="KW-1185">Reference proteome</keyword>
<dbReference type="InterPro" id="IPR013324">
    <property type="entry name" value="RNA_pol_sigma_r3/r4-like"/>
</dbReference>
<dbReference type="GO" id="GO:0016987">
    <property type="term" value="F:sigma factor activity"/>
    <property type="evidence" value="ECO:0007669"/>
    <property type="project" value="UniProtKB-KW"/>
</dbReference>
<dbReference type="GO" id="GO:0006352">
    <property type="term" value="P:DNA-templated transcription initiation"/>
    <property type="evidence" value="ECO:0007669"/>
    <property type="project" value="InterPro"/>
</dbReference>
<sequence length="188" mass="21220">MDDVERLFREYHAPLVRYLTRRLGDRDWAEEVAQETFLRALRHGPVAQERAWLFAVATNLVRDEARRDARRRRHLSLLREQEPTHVEPEPTTLERMQEMALARRAVDALAERDRLALLMREEGLDYHEIAAALGLAVGSVGTTLARARRRLVEAWEAIAGEERGGVAAPSVTPIPPAGPRPRTGGTHA</sequence>
<dbReference type="InterPro" id="IPR036388">
    <property type="entry name" value="WH-like_DNA-bd_sf"/>
</dbReference>
<feature type="region of interest" description="Disordered" evidence="6">
    <location>
        <begin position="164"/>
        <end position="188"/>
    </location>
</feature>
<keyword evidence="4" id="KW-0238">DNA-binding</keyword>
<organism evidence="9 10">
    <name type="scientific">Roseisolibacter agri</name>
    <dbReference type="NCBI Taxonomy" id="2014610"/>
    <lineage>
        <taxon>Bacteria</taxon>
        <taxon>Pseudomonadati</taxon>
        <taxon>Gemmatimonadota</taxon>
        <taxon>Gemmatimonadia</taxon>
        <taxon>Gemmatimonadales</taxon>
        <taxon>Gemmatimonadaceae</taxon>
        <taxon>Roseisolibacter</taxon>
    </lineage>
</organism>
<dbReference type="Proteomes" id="UP001161325">
    <property type="component" value="Unassembled WGS sequence"/>
</dbReference>
<dbReference type="AlphaFoldDB" id="A0AA37QGQ3"/>
<evidence type="ECO:0000313" key="10">
    <source>
        <dbReference type="Proteomes" id="UP001161325"/>
    </source>
</evidence>
<dbReference type="CDD" id="cd06171">
    <property type="entry name" value="Sigma70_r4"/>
    <property type="match status" value="1"/>
</dbReference>
<accession>A0AA37QGQ3</accession>
<dbReference type="InterPro" id="IPR039425">
    <property type="entry name" value="RNA_pol_sigma-70-like"/>
</dbReference>
<proteinExistence type="inferred from homology"/>
<dbReference type="EMBL" id="BRXS01000003">
    <property type="protein sequence ID" value="GLC25478.1"/>
    <property type="molecule type" value="Genomic_DNA"/>
</dbReference>
<evidence type="ECO:0000313" key="9">
    <source>
        <dbReference type="EMBL" id="GLC25478.1"/>
    </source>
</evidence>
<evidence type="ECO:0000256" key="5">
    <source>
        <dbReference type="ARBA" id="ARBA00023163"/>
    </source>
</evidence>
<keyword evidence="3" id="KW-0731">Sigma factor</keyword>
<gene>
    <name evidence="9" type="ORF">rosag_19910</name>
</gene>
<keyword evidence="5" id="KW-0804">Transcription</keyword>
<comment type="caution">
    <text evidence="9">The sequence shown here is derived from an EMBL/GenBank/DDBJ whole genome shotgun (WGS) entry which is preliminary data.</text>
</comment>
<reference evidence="9" key="1">
    <citation type="submission" date="2022-08" db="EMBL/GenBank/DDBJ databases">
        <title>Draft genome sequencing of Roseisolibacter agri AW1220.</title>
        <authorList>
            <person name="Tobiishi Y."/>
            <person name="Tonouchi A."/>
        </authorList>
    </citation>
    <scope>NUCLEOTIDE SEQUENCE</scope>
    <source>
        <strain evidence="9">AW1220</strain>
    </source>
</reference>
<evidence type="ECO:0000256" key="3">
    <source>
        <dbReference type="ARBA" id="ARBA00023082"/>
    </source>
</evidence>
<dbReference type="PANTHER" id="PTHR43133">
    <property type="entry name" value="RNA POLYMERASE ECF-TYPE SIGMA FACTO"/>
    <property type="match status" value="1"/>
</dbReference>
<evidence type="ECO:0000259" key="7">
    <source>
        <dbReference type="Pfam" id="PF04542"/>
    </source>
</evidence>
<feature type="domain" description="RNA polymerase sigma factor 70 region 4 type 2" evidence="8">
    <location>
        <begin position="102"/>
        <end position="151"/>
    </location>
</feature>
<evidence type="ECO:0000256" key="1">
    <source>
        <dbReference type="ARBA" id="ARBA00010641"/>
    </source>
</evidence>
<evidence type="ECO:0000259" key="8">
    <source>
        <dbReference type="Pfam" id="PF08281"/>
    </source>
</evidence>
<keyword evidence="9" id="KW-0240">DNA-directed RNA polymerase</keyword>
<evidence type="ECO:0000256" key="4">
    <source>
        <dbReference type="ARBA" id="ARBA00023125"/>
    </source>
</evidence>
<comment type="similarity">
    <text evidence="1">Belongs to the sigma-70 factor family. ECF subfamily.</text>
</comment>
<dbReference type="InterPro" id="IPR013325">
    <property type="entry name" value="RNA_pol_sigma_r2"/>
</dbReference>
<dbReference type="SUPFAM" id="SSF88659">
    <property type="entry name" value="Sigma3 and sigma4 domains of RNA polymerase sigma factors"/>
    <property type="match status" value="1"/>
</dbReference>
<dbReference type="Pfam" id="PF04542">
    <property type="entry name" value="Sigma70_r2"/>
    <property type="match status" value="1"/>
</dbReference>
<evidence type="ECO:0000256" key="2">
    <source>
        <dbReference type="ARBA" id="ARBA00023015"/>
    </source>
</evidence>
<dbReference type="InterPro" id="IPR013249">
    <property type="entry name" value="RNA_pol_sigma70_r4_t2"/>
</dbReference>
<name>A0AA37QGQ3_9BACT</name>
<dbReference type="RefSeq" id="WP_284349935.1">
    <property type="nucleotide sequence ID" value="NZ_BRXS01000003.1"/>
</dbReference>
<dbReference type="PANTHER" id="PTHR43133:SF8">
    <property type="entry name" value="RNA POLYMERASE SIGMA FACTOR HI_1459-RELATED"/>
    <property type="match status" value="1"/>
</dbReference>
<dbReference type="Gene3D" id="1.10.10.10">
    <property type="entry name" value="Winged helix-like DNA-binding domain superfamily/Winged helix DNA-binding domain"/>
    <property type="match status" value="1"/>
</dbReference>
<dbReference type="GO" id="GO:0000428">
    <property type="term" value="C:DNA-directed RNA polymerase complex"/>
    <property type="evidence" value="ECO:0007669"/>
    <property type="project" value="UniProtKB-KW"/>
</dbReference>
<protein>
    <submittedName>
        <fullName evidence="9">DNA-directed RNA polymerase sigma-70 factor</fullName>
    </submittedName>
</protein>
<keyword evidence="2" id="KW-0805">Transcription regulation</keyword>
<evidence type="ECO:0000256" key="6">
    <source>
        <dbReference type="SAM" id="MobiDB-lite"/>
    </source>
</evidence>
<dbReference type="Pfam" id="PF08281">
    <property type="entry name" value="Sigma70_r4_2"/>
    <property type="match status" value="1"/>
</dbReference>
<dbReference type="InterPro" id="IPR014284">
    <property type="entry name" value="RNA_pol_sigma-70_dom"/>
</dbReference>
<dbReference type="GO" id="GO:0003677">
    <property type="term" value="F:DNA binding"/>
    <property type="evidence" value="ECO:0007669"/>
    <property type="project" value="UniProtKB-KW"/>
</dbReference>
<feature type="domain" description="RNA polymerase sigma-70 region 2" evidence="7">
    <location>
        <begin position="7"/>
        <end position="70"/>
    </location>
</feature>
<dbReference type="NCBIfam" id="TIGR02937">
    <property type="entry name" value="sigma70-ECF"/>
    <property type="match status" value="1"/>
</dbReference>
<dbReference type="SUPFAM" id="SSF88946">
    <property type="entry name" value="Sigma2 domain of RNA polymerase sigma factors"/>
    <property type="match status" value="1"/>
</dbReference>
<dbReference type="Gene3D" id="1.10.1740.10">
    <property type="match status" value="1"/>
</dbReference>
<dbReference type="InterPro" id="IPR007627">
    <property type="entry name" value="RNA_pol_sigma70_r2"/>
</dbReference>